<organism evidence="1 2">
    <name type="scientific">Candidatus Regiella insecticola 5.15</name>
    <dbReference type="NCBI Taxonomy" id="1005043"/>
    <lineage>
        <taxon>Bacteria</taxon>
        <taxon>Pseudomonadati</taxon>
        <taxon>Pseudomonadota</taxon>
        <taxon>Gammaproteobacteria</taxon>
        <taxon>Enterobacterales</taxon>
        <taxon>Enterobacteriaceae</taxon>
        <taxon>aphid secondary symbionts</taxon>
        <taxon>Candidatus Regiella</taxon>
    </lineage>
</organism>
<name>G2H1W9_9ENTR</name>
<protein>
    <submittedName>
        <fullName evidence="1">SpaM</fullName>
    </submittedName>
</protein>
<reference evidence="1 2" key="1">
    <citation type="journal article" date="2012" name="Genome Res.">
        <title>Genomic basis of endosymbiont-conferred protection against an insect parasitoid.</title>
        <authorList>
            <person name="Hansen A.K."/>
            <person name="Vorburger C."/>
            <person name="Moran N.A."/>
        </authorList>
    </citation>
    <scope>NUCLEOTIDE SEQUENCE [LARGE SCALE GENOMIC DNA]</scope>
    <source>
        <strain evidence="2">R5.15</strain>
    </source>
</reference>
<accession>G2H1W9</accession>
<dbReference type="Proteomes" id="UP000004116">
    <property type="component" value="Unassembled WGS sequence"/>
</dbReference>
<keyword evidence="2" id="KW-1185">Reference proteome</keyword>
<dbReference type="EMBL" id="AGCA01000484">
    <property type="protein sequence ID" value="EGY28007.1"/>
    <property type="molecule type" value="Genomic_DNA"/>
</dbReference>
<sequence length="96" mass="12094">MISRSELYAIQRRLSIVRRQLSELDMQEVGLKEKQLQYEEEKHKLWQQRQHWHKKWDKYSHWQTVTKRSRRLMQLRQEEIEMEEIITCRKSIPLMN</sequence>
<comment type="caution">
    <text evidence="1">The sequence shown here is derived from an EMBL/GenBank/DDBJ whole genome shotgun (WGS) entry which is preliminary data.</text>
</comment>
<evidence type="ECO:0000313" key="2">
    <source>
        <dbReference type="Proteomes" id="UP000004116"/>
    </source>
</evidence>
<dbReference type="AlphaFoldDB" id="G2H1W9"/>
<gene>
    <name evidence="1" type="ORF">Rin_00020660</name>
</gene>
<dbReference type="InterPro" id="IPR002954">
    <property type="entry name" value="Salm_SPAgM"/>
</dbReference>
<dbReference type="Pfam" id="PF02090">
    <property type="entry name" value="SPAM"/>
    <property type="match status" value="1"/>
</dbReference>
<evidence type="ECO:0000313" key="1">
    <source>
        <dbReference type="EMBL" id="EGY28007.1"/>
    </source>
</evidence>
<proteinExistence type="predicted"/>